<dbReference type="SUPFAM" id="SSF82671">
    <property type="entry name" value="SEA domain"/>
    <property type="match status" value="1"/>
</dbReference>
<evidence type="ECO:0000259" key="1">
    <source>
        <dbReference type="PROSITE" id="PS50024"/>
    </source>
</evidence>
<protein>
    <recommendedName>
        <fullName evidence="1">SEA domain-containing protein</fullName>
    </recommendedName>
</protein>
<sequence length="219" mass="24194">MTTLLKVSLPLFQIPCICFQNHIEDERKNFVSAVPFYCCNYYDDSSHIHNCSYCNKHSGYDNCTSDNNCNQSHNSPTEPETIYSLVFTSEDTFTPALANPQSQAFKDRADLTKRELEPIYRRAYGTFKNLNVISFRSGSIITNASLTFRTTTATPNNNQVADTLSEAVQDSQASVLNINPNTIAVNSTAVTVSSGASSHTSIFTATCVGMMSLLLCYIC</sequence>
<dbReference type="Proteomes" id="UP000829720">
    <property type="component" value="Unassembled WGS sequence"/>
</dbReference>
<feature type="domain" description="SEA" evidence="1">
    <location>
        <begin position="79"/>
        <end position="190"/>
    </location>
</feature>
<dbReference type="InterPro" id="IPR036364">
    <property type="entry name" value="SEA_dom_sf"/>
</dbReference>
<name>A0A8T3CR30_9TELE</name>
<accession>A0A8T3CR30</accession>
<evidence type="ECO:0000313" key="3">
    <source>
        <dbReference type="Proteomes" id="UP000829720"/>
    </source>
</evidence>
<gene>
    <name evidence="2" type="ORF">AGOR_G00191900</name>
</gene>
<dbReference type="SMART" id="SM00200">
    <property type="entry name" value="SEA"/>
    <property type="match status" value="1"/>
</dbReference>
<dbReference type="Gene3D" id="3.30.70.960">
    <property type="entry name" value="SEA domain"/>
    <property type="match status" value="1"/>
</dbReference>
<keyword evidence="3" id="KW-1185">Reference proteome</keyword>
<dbReference type="PROSITE" id="PS50024">
    <property type="entry name" value="SEA"/>
    <property type="match status" value="1"/>
</dbReference>
<dbReference type="Pfam" id="PF01390">
    <property type="entry name" value="SEA"/>
    <property type="match status" value="1"/>
</dbReference>
<dbReference type="AlphaFoldDB" id="A0A8T3CR30"/>
<comment type="caution">
    <text evidence="2">The sequence shown here is derived from an EMBL/GenBank/DDBJ whole genome shotgun (WGS) entry which is preliminary data.</text>
</comment>
<evidence type="ECO:0000313" key="2">
    <source>
        <dbReference type="EMBL" id="KAI1887593.1"/>
    </source>
</evidence>
<reference evidence="2" key="1">
    <citation type="submission" date="2021-01" db="EMBL/GenBank/DDBJ databases">
        <authorList>
            <person name="Zahm M."/>
            <person name="Roques C."/>
            <person name="Cabau C."/>
            <person name="Klopp C."/>
            <person name="Donnadieu C."/>
            <person name="Jouanno E."/>
            <person name="Lampietro C."/>
            <person name="Louis A."/>
            <person name="Herpin A."/>
            <person name="Echchiki A."/>
            <person name="Berthelot C."/>
            <person name="Parey E."/>
            <person name="Roest-Crollius H."/>
            <person name="Braasch I."/>
            <person name="Postlethwait J."/>
            <person name="Bobe J."/>
            <person name="Montfort J."/>
            <person name="Bouchez O."/>
            <person name="Begum T."/>
            <person name="Mejri S."/>
            <person name="Adams A."/>
            <person name="Chen W.-J."/>
            <person name="Guiguen Y."/>
        </authorList>
    </citation>
    <scope>NUCLEOTIDE SEQUENCE</scope>
    <source>
        <tissue evidence="2">Blood</tissue>
    </source>
</reference>
<dbReference type="OrthoDB" id="8965174at2759"/>
<organism evidence="2 3">
    <name type="scientific">Albula goreensis</name>
    <dbReference type="NCBI Taxonomy" id="1534307"/>
    <lineage>
        <taxon>Eukaryota</taxon>
        <taxon>Metazoa</taxon>
        <taxon>Chordata</taxon>
        <taxon>Craniata</taxon>
        <taxon>Vertebrata</taxon>
        <taxon>Euteleostomi</taxon>
        <taxon>Actinopterygii</taxon>
        <taxon>Neopterygii</taxon>
        <taxon>Teleostei</taxon>
        <taxon>Albuliformes</taxon>
        <taxon>Albulidae</taxon>
        <taxon>Albula</taxon>
    </lineage>
</organism>
<dbReference type="EMBL" id="JAERUA010000018">
    <property type="protein sequence ID" value="KAI1887593.1"/>
    <property type="molecule type" value="Genomic_DNA"/>
</dbReference>
<proteinExistence type="predicted"/>
<dbReference type="InterPro" id="IPR000082">
    <property type="entry name" value="SEA_dom"/>
</dbReference>